<name>A0A4Q4TEH8_9PEZI</name>
<dbReference type="Gene3D" id="3.40.50.720">
    <property type="entry name" value="NAD(P)-binding Rossmann-like Domain"/>
    <property type="match status" value="1"/>
</dbReference>
<feature type="repeat" description="ANK" evidence="1">
    <location>
        <begin position="333"/>
        <end position="362"/>
    </location>
</feature>
<evidence type="ECO:0000313" key="4">
    <source>
        <dbReference type="Proteomes" id="UP000293360"/>
    </source>
</evidence>
<dbReference type="PROSITE" id="PS50088">
    <property type="entry name" value="ANK_REPEAT"/>
    <property type="match status" value="3"/>
</dbReference>
<feature type="repeat" description="ANK" evidence="1">
    <location>
        <begin position="214"/>
        <end position="246"/>
    </location>
</feature>
<dbReference type="PANTHER" id="PTHR43781:SF1">
    <property type="entry name" value="SACCHAROPINE DEHYDROGENASE"/>
    <property type="match status" value="1"/>
</dbReference>
<dbReference type="Gene3D" id="1.25.40.20">
    <property type="entry name" value="Ankyrin repeat-containing domain"/>
    <property type="match status" value="2"/>
</dbReference>
<comment type="caution">
    <text evidence="3">The sequence shown here is derived from an EMBL/GenBank/DDBJ whole genome shotgun (WGS) entry which is preliminary data.</text>
</comment>
<evidence type="ECO:0000259" key="2">
    <source>
        <dbReference type="Pfam" id="PF03435"/>
    </source>
</evidence>
<dbReference type="SUPFAM" id="SSF48403">
    <property type="entry name" value="Ankyrin repeat"/>
    <property type="match status" value="1"/>
</dbReference>
<reference evidence="3 4" key="1">
    <citation type="submission" date="2018-06" db="EMBL/GenBank/DDBJ databases">
        <title>Complete Genomes of Monosporascus.</title>
        <authorList>
            <person name="Robinson A.J."/>
            <person name="Natvig D.O."/>
        </authorList>
    </citation>
    <scope>NUCLEOTIDE SEQUENCE [LARGE SCALE GENOMIC DNA]</scope>
    <source>
        <strain evidence="3 4">CBS 110550</strain>
    </source>
</reference>
<evidence type="ECO:0000256" key="1">
    <source>
        <dbReference type="PROSITE-ProRule" id="PRU00023"/>
    </source>
</evidence>
<protein>
    <recommendedName>
        <fullName evidence="2">Saccharopine dehydrogenase NADP binding domain-containing protein</fullName>
    </recommendedName>
</protein>
<proteinExistence type="predicted"/>
<keyword evidence="4" id="KW-1185">Reference proteome</keyword>
<dbReference type="Proteomes" id="UP000293360">
    <property type="component" value="Unassembled WGS sequence"/>
</dbReference>
<dbReference type="STRING" id="155417.A0A4Q4TEH8"/>
<dbReference type="AlphaFoldDB" id="A0A4Q4TEH8"/>
<dbReference type="InterPro" id="IPR036291">
    <property type="entry name" value="NAD(P)-bd_dom_sf"/>
</dbReference>
<dbReference type="PANTHER" id="PTHR43781">
    <property type="entry name" value="SACCHAROPINE DEHYDROGENASE"/>
    <property type="match status" value="1"/>
</dbReference>
<dbReference type="InterPro" id="IPR036770">
    <property type="entry name" value="Ankyrin_rpt-contain_sf"/>
</dbReference>
<organism evidence="3 4">
    <name type="scientific">Monosporascus ibericus</name>
    <dbReference type="NCBI Taxonomy" id="155417"/>
    <lineage>
        <taxon>Eukaryota</taxon>
        <taxon>Fungi</taxon>
        <taxon>Dikarya</taxon>
        <taxon>Ascomycota</taxon>
        <taxon>Pezizomycotina</taxon>
        <taxon>Sordariomycetes</taxon>
        <taxon>Xylariomycetidae</taxon>
        <taxon>Xylariales</taxon>
        <taxon>Xylariales incertae sedis</taxon>
        <taxon>Monosporascus</taxon>
    </lineage>
</organism>
<sequence>MTRKGQQDTQKLPDDIFWHLGRDYLEDPVDVLALASTCQNLWALLENEVYIADVLDIKRRFYDWGSENRCEPTMREYGHGAAEGDTELNSVTSEMNVTDAETAEGEVARQDGALIGRQGAASEADMLYNGSEGIGAVGTTSAMSAQPAAARLLPPEQGRFPPESSLDWIEELCLEYPEGALHLLACNGPVSRARKAIDAAKRFWPDYINLKGVFGQAPIHYAAWRGQLEIVRLLLESGCAVRAASEYVCWDPRPLHDIINHLTQHVAPHIRLNASKAHCLSERDRPFVIDALGFAILGDHEEVAKLLLEHYDEQLVRGMKDGWLDDKGRPIVSPIHLAALVGMSSIVEILIGKGTDPNSMERCFNSCSPLHMASTRGGTREAIKVLLDHGACLSQLDDQARTIVQWAEGFGVEDLPEWLGSLSYTGRMAAEQAKLKGLDFEIAGRSRHKVSELASALGVPYRIFDMRDPDAIDSALKGSQVFLNCAGPFSRTAEPLMRACVRNRVHYLDTSAELGTYLLAEELDQEAKEEVAMLLPGCGGSVAMLGCLVAHVVSRVVDPVSVDAALHVAGPVSRGSATSALESVTRHTLQRVRGQLARVETGSARRFDFGDGRGSVECAAVTLPDLVTICKSRGVQDVKTFVNASNNVHSIDDNPSWPDGPSIQEKEASPYHASVRVTGKDGSFTENAVNEQKEWFHFFSPVKRAYSA</sequence>
<accession>A0A4Q4TEH8</accession>
<evidence type="ECO:0000313" key="3">
    <source>
        <dbReference type="EMBL" id="RYP03663.1"/>
    </source>
</evidence>
<dbReference type="EMBL" id="QJNU01000249">
    <property type="protein sequence ID" value="RYP03663.1"/>
    <property type="molecule type" value="Genomic_DNA"/>
</dbReference>
<gene>
    <name evidence="3" type="ORF">DL764_004990</name>
</gene>
<dbReference type="SUPFAM" id="SSF51735">
    <property type="entry name" value="NAD(P)-binding Rossmann-fold domains"/>
    <property type="match status" value="1"/>
</dbReference>
<feature type="repeat" description="ANK" evidence="1">
    <location>
        <begin position="365"/>
        <end position="398"/>
    </location>
</feature>
<dbReference type="PROSITE" id="PS50297">
    <property type="entry name" value="ANK_REP_REGION"/>
    <property type="match status" value="3"/>
</dbReference>
<dbReference type="Pfam" id="PF12796">
    <property type="entry name" value="Ank_2"/>
    <property type="match status" value="1"/>
</dbReference>
<feature type="domain" description="Saccharopine dehydrogenase NADP binding" evidence="2">
    <location>
        <begin position="432"/>
        <end position="522"/>
    </location>
</feature>
<keyword evidence="1" id="KW-0040">ANK repeat</keyword>
<dbReference type="PRINTS" id="PR01415">
    <property type="entry name" value="ANKYRIN"/>
</dbReference>
<dbReference type="SMART" id="SM00248">
    <property type="entry name" value="ANK"/>
    <property type="match status" value="4"/>
</dbReference>
<dbReference type="InterPro" id="IPR005097">
    <property type="entry name" value="Sacchrp_dh_NADP-bd"/>
</dbReference>
<dbReference type="InterPro" id="IPR002110">
    <property type="entry name" value="Ankyrin_rpt"/>
</dbReference>
<dbReference type="OrthoDB" id="10268090at2759"/>
<dbReference type="Pfam" id="PF03435">
    <property type="entry name" value="Sacchrp_dh_NADP"/>
    <property type="match status" value="1"/>
</dbReference>
<dbReference type="Pfam" id="PF00023">
    <property type="entry name" value="Ank"/>
    <property type="match status" value="1"/>
</dbReference>